<dbReference type="EMBL" id="BKCP01007926">
    <property type="protein sequence ID" value="GER47409.1"/>
    <property type="molecule type" value="Genomic_DNA"/>
</dbReference>
<organism evidence="3 4">
    <name type="scientific">Striga asiatica</name>
    <name type="common">Asiatic witchweed</name>
    <name type="synonym">Buchnera asiatica</name>
    <dbReference type="NCBI Taxonomy" id="4170"/>
    <lineage>
        <taxon>Eukaryota</taxon>
        <taxon>Viridiplantae</taxon>
        <taxon>Streptophyta</taxon>
        <taxon>Embryophyta</taxon>
        <taxon>Tracheophyta</taxon>
        <taxon>Spermatophyta</taxon>
        <taxon>Magnoliopsida</taxon>
        <taxon>eudicotyledons</taxon>
        <taxon>Gunneridae</taxon>
        <taxon>Pentapetalae</taxon>
        <taxon>asterids</taxon>
        <taxon>lamiids</taxon>
        <taxon>Lamiales</taxon>
        <taxon>Orobanchaceae</taxon>
        <taxon>Buchnereae</taxon>
        <taxon>Striga</taxon>
    </lineage>
</organism>
<evidence type="ECO:0000259" key="1">
    <source>
        <dbReference type="Pfam" id="PF00646"/>
    </source>
</evidence>
<evidence type="ECO:0000259" key="2">
    <source>
        <dbReference type="Pfam" id="PF24758"/>
    </source>
</evidence>
<reference evidence="3" key="1">
    <citation type="journal article" date="2019" name="Curr. Biol.">
        <title>Genome Sequence of Striga asiatica Provides Insight into the Evolution of Plant Parasitism.</title>
        <authorList>
            <person name="Yoshida S."/>
            <person name="Kim S."/>
            <person name="Wafula E.K."/>
            <person name="Tanskanen J."/>
            <person name="Kim Y."/>
            <person name="Honaas L."/>
            <person name="Yang Z."/>
            <person name="Spallek T."/>
            <person name="Conn C.E."/>
            <person name="Ichihashi Y."/>
            <person name="Cheong K."/>
            <person name="Cui S."/>
            <person name="Der J.P."/>
            <person name="Gundlach H."/>
            <person name="Jiao Y."/>
            <person name="Hori C."/>
            <person name="Ishida J.K."/>
            <person name="Kasahara H."/>
            <person name="Kiba T."/>
            <person name="Kim M."/>
            <person name="Koo N."/>
            <person name="Laohavisit A."/>
            <person name="Lee Y."/>
            <person name="Lumba S."/>
            <person name="Mccourt P."/>
            <person name="Mortimer J.C."/>
            <person name="Mutuku J.M."/>
            <person name="Nomura T."/>
            <person name="Sasaki-sekimoto Y."/>
            <person name="Seto Y."/>
            <person name="Wang Y."/>
            <person name="Wakatake T."/>
            <person name="Sakakibara H."/>
            <person name="Demura T."/>
            <person name="Yamaguchi S."/>
            <person name="Yoneyama K."/>
            <person name="Manabe R."/>
            <person name="Nelson D.C."/>
            <person name="Schulman A.H."/>
            <person name="Timko M.P."/>
            <person name="Depamphilis C.W."/>
            <person name="Choi D."/>
            <person name="Shirasu K."/>
        </authorList>
    </citation>
    <scope>NUCLEOTIDE SEQUENCE [LARGE SCALE GENOMIC DNA]</scope>
    <source>
        <strain evidence="3">UVA1</strain>
    </source>
</reference>
<dbReference type="InterPro" id="IPR001810">
    <property type="entry name" value="F-box_dom"/>
</dbReference>
<keyword evidence="4" id="KW-1185">Reference proteome</keyword>
<sequence length="525" mass="59901">MEKRRTAGDGETQLPEAIIQHIQSFLDGKEIAQTSVLSKSWYAAWYTHPNLDLDQRHFSNPRRNVSGAADVFVEYSRRTMRRYEAIGRKIESLSLWMGGSQATGRGWNRSLASELIVKALQMGATVLHLEISGRGAPLLLPPEVFESETLYTLSMVNCEIDRGVEGKVSCSALKSLNLSKVLVEGDTIWDIIRSCPLIEQLILSECVCSQYQTRSGGKMTNFMPFNYLNEFRKEDVGPLIYRRTNPYQFRNLVRLYLEMVDIGKSFFSDFSSKFPFLVDLTVHQCIWDKQAHISSPTLERVSWGDKNEFWAKFDVPRLRKFRFSGSCLPALTFQKTSSEWESEISVLHGEPGTLSLVRLKKFLKKLSRSRISLSFNIGLISQKNFEYVGDMEGSRRPVVENLMLLMMDAPSSICSSLLGCLFWSCCPKFISQCQLPQLWIKVNVKNDILAILLKRLVQVKEDCFVPNRSMFGQCDLEKVSVEAFDETLAEWVPMTRSTLLDAMLDRESNSNIRLHLGWAQTNKPS</sequence>
<dbReference type="PANTHER" id="PTHR31900:SF30">
    <property type="entry name" value="SUPERFAMILY PROTEIN, PUTATIVE-RELATED"/>
    <property type="match status" value="1"/>
</dbReference>
<dbReference type="PANTHER" id="PTHR31900">
    <property type="entry name" value="F-BOX/RNI SUPERFAMILY PROTEIN-RELATED"/>
    <property type="match status" value="1"/>
</dbReference>
<dbReference type="Gene3D" id="3.80.10.10">
    <property type="entry name" value="Ribonuclease Inhibitor"/>
    <property type="match status" value="1"/>
</dbReference>
<dbReference type="SUPFAM" id="SSF81383">
    <property type="entry name" value="F-box domain"/>
    <property type="match status" value="1"/>
</dbReference>
<evidence type="ECO:0000313" key="3">
    <source>
        <dbReference type="EMBL" id="GER47409.1"/>
    </source>
</evidence>
<evidence type="ECO:0000313" key="4">
    <source>
        <dbReference type="Proteomes" id="UP000325081"/>
    </source>
</evidence>
<dbReference type="InterPro" id="IPR055411">
    <property type="entry name" value="LRR_FXL15/At3g58940/PEG3-like"/>
</dbReference>
<accession>A0A5A7QQS5</accession>
<dbReference type="SUPFAM" id="SSF52047">
    <property type="entry name" value="RNI-like"/>
    <property type="match status" value="1"/>
</dbReference>
<dbReference type="Pfam" id="PF24758">
    <property type="entry name" value="LRR_At5g56370"/>
    <property type="match status" value="1"/>
</dbReference>
<comment type="caution">
    <text evidence="3">The sequence shown here is derived from an EMBL/GenBank/DDBJ whole genome shotgun (WGS) entry which is preliminary data.</text>
</comment>
<feature type="domain" description="F-box" evidence="1">
    <location>
        <begin position="13"/>
        <end position="49"/>
    </location>
</feature>
<name>A0A5A7QQS5_STRAF</name>
<protein>
    <submittedName>
        <fullName evidence="3">F-box/RNI-like superfamily protein</fullName>
    </submittedName>
</protein>
<feature type="domain" description="F-box/LRR-repeat protein 15/At3g58940/PEG3-like LRR" evidence="2">
    <location>
        <begin position="135"/>
        <end position="214"/>
    </location>
</feature>
<dbReference type="Proteomes" id="UP000325081">
    <property type="component" value="Unassembled WGS sequence"/>
</dbReference>
<proteinExistence type="predicted"/>
<dbReference type="AlphaFoldDB" id="A0A5A7QQS5"/>
<dbReference type="Pfam" id="PF00646">
    <property type="entry name" value="F-box"/>
    <property type="match status" value="1"/>
</dbReference>
<gene>
    <name evidence="3" type="ORF">STAS_24506</name>
</gene>
<dbReference type="InterPro" id="IPR036047">
    <property type="entry name" value="F-box-like_dom_sf"/>
</dbReference>
<dbReference type="InterPro" id="IPR050232">
    <property type="entry name" value="FBL13/AtMIF1-like"/>
</dbReference>
<dbReference type="OrthoDB" id="911245at2759"/>
<dbReference type="InterPro" id="IPR032675">
    <property type="entry name" value="LRR_dom_sf"/>
</dbReference>